<dbReference type="Pfam" id="PF20585">
    <property type="entry name" value="Pectate_lyase_5"/>
    <property type="match status" value="1"/>
</dbReference>
<reference evidence="4 5" key="1">
    <citation type="submission" date="2020-06" db="EMBL/GenBank/DDBJ databases">
        <title>Crossreactivity between MHC class I-restricted antigens from cancer cells and an enterococcal bacteriophage.</title>
        <authorList>
            <person name="Fluckiger A."/>
            <person name="Daillere R."/>
            <person name="Sassi M."/>
            <person name="Cattoir V."/>
            <person name="Kroemer G."/>
            <person name="Zitvogel L."/>
        </authorList>
    </citation>
    <scope>NUCLEOTIDE SEQUENCE [LARGE SCALE GENOMIC DNA]</scope>
    <source>
        <strain evidence="4 5">EG4</strain>
    </source>
</reference>
<evidence type="ECO:0000256" key="1">
    <source>
        <dbReference type="SAM" id="MobiDB-lite"/>
    </source>
</evidence>
<evidence type="ECO:0000313" key="4">
    <source>
        <dbReference type="EMBL" id="MBA0971532.1"/>
    </source>
</evidence>
<feature type="domain" description="WxL" evidence="3">
    <location>
        <begin position="564"/>
        <end position="765"/>
    </location>
</feature>
<keyword evidence="2" id="KW-0732">Signal</keyword>
<accession>A0ABD4HJ71</accession>
<dbReference type="Pfam" id="PF13731">
    <property type="entry name" value="WxL"/>
    <property type="match status" value="1"/>
</dbReference>
<dbReference type="InterPro" id="IPR027994">
    <property type="entry name" value="WxL_dom"/>
</dbReference>
<feature type="compositionally biased region" description="Acidic residues" evidence="1">
    <location>
        <begin position="171"/>
        <end position="193"/>
    </location>
</feature>
<name>A0ABD4HJ71_ENTGA</name>
<dbReference type="InterPro" id="IPR046776">
    <property type="entry name" value="Pectate_lyase_5"/>
</dbReference>
<comment type="caution">
    <text evidence="4">The sequence shown here is derived from an EMBL/GenBank/DDBJ whole genome shotgun (WGS) entry which is preliminary data.</text>
</comment>
<feature type="signal peptide" evidence="2">
    <location>
        <begin position="1"/>
        <end position="31"/>
    </location>
</feature>
<feature type="region of interest" description="Disordered" evidence="1">
    <location>
        <begin position="171"/>
        <end position="220"/>
    </location>
</feature>
<feature type="chain" id="PRO_5044813915" evidence="2">
    <location>
        <begin position="32"/>
        <end position="768"/>
    </location>
</feature>
<evidence type="ECO:0000259" key="3">
    <source>
        <dbReference type="Pfam" id="PF13731"/>
    </source>
</evidence>
<feature type="compositionally biased region" description="Acidic residues" evidence="1">
    <location>
        <begin position="200"/>
        <end position="213"/>
    </location>
</feature>
<proteinExistence type="predicted"/>
<dbReference type="Proteomes" id="UP000571857">
    <property type="component" value="Unassembled WGS sequence"/>
</dbReference>
<sequence>MNRRLQKSWVLSSMLLLGMNATLPVVHTVFAETTPETQQVEAEELTSPYDNLLEAPADSAEENPQPREEAPTFSFEHKEMRGTVGKTTEVVIQVDRGIEQVQVTIPEAVIVQLEEFPDGMEASQITETQWWLSAKEQTTFILPLTSETAGSYTIVVEDEVEGSVVFEEPLVEPETEEEPTIDSGTFEEEDFVEDTATPEVQEDEESKEQEAEEITPATTSNVSTWAQFRTAINTNSVTVINVLADISGNTSLNDITRNLTINGNGFTINTQSRNIQIGSGNRILRVNDVTFINSLASSASQIRSRYQNTGATIRLSNVNYNSSCRLVGSAANYTGFHVVFDGGVSRMSGGVESVVMSANSVTLTNNAQVIVQNRPFYNNVGTITAAHANSQILQIDEGSKLSINGSYLGVATTLIDGDLLVTNAGSVIVGGTMQTGVQRITIGSTASVNLRRTSSGPVLTTNLDKQITVANGAELNISALSDSSILSDAANRTTQFILDARRFSVWNRGIENDDDSPPSNSFRNLQFRAEGNNASVLNSANNNAFASIYPQQGLAGYSRIRTEGKRVGSPLDPLDPDKEVDPDNPPAIPENQGDFRIDFVSQFSFGSQERKIFEEGRYTALPQYILDENGDILEEEPKPNYVQITDNRADADGWQLSVTQKEQFETETGSQLSGASIQLKNRQLVANHEGEKPREVTTDEVITLEPGEKQPLLTSANGEGKGTWIYRFGDGTSSDQSVVLVVPKETIPEITTYRTQLIWELSAVPINE</sequence>
<organism evidence="4 5">
    <name type="scientific">Enterococcus gallinarum</name>
    <dbReference type="NCBI Taxonomy" id="1353"/>
    <lineage>
        <taxon>Bacteria</taxon>
        <taxon>Bacillati</taxon>
        <taxon>Bacillota</taxon>
        <taxon>Bacilli</taxon>
        <taxon>Lactobacillales</taxon>
        <taxon>Enterococcaceae</taxon>
        <taxon>Enterococcus</taxon>
    </lineage>
</organism>
<dbReference type="RefSeq" id="WP_176332923.1">
    <property type="nucleotide sequence ID" value="NZ_CAKOCH010000001.1"/>
</dbReference>
<dbReference type="AlphaFoldDB" id="A0ABD4HJ71"/>
<dbReference type="EMBL" id="JABXJK010000009">
    <property type="protein sequence ID" value="MBA0971532.1"/>
    <property type="molecule type" value="Genomic_DNA"/>
</dbReference>
<evidence type="ECO:0000313" key="5">
    <source>
        <dbReference type="Proteomes" id="UP000571857"/>
    </source>
</evidence>
<feature type="region of interest" description="Disordered" evidence="1">
    <location>
        <begin position="565"/>
        <end position="592"/>
    </location>
</feature>
<gene>
    <name evidence="4" type="ORF">HWH42_02780</name>
</gene>
<evidence type="ECO:0000256" key="2">
    <source>
        <dbReference type="SAM" id="SignalP"/>
    </source>
</evidence>
<protein>
    <submittedName>
        <fullName evidence="4">WxL domain-containing protein</fullName>
    </submittedName>
</protein>